<dbReference type="Proteomes" id="UP000824243">
    <property type="component" value="Unassembled WGS sequence"/>
</dbReference>
<dbReference type="PANTHER" id="PTHR43377">
    <property type="entry name" value="BILIVERDIN REDUCTASE A"/>
    <property type="match status" value="1"/>
</dbReference>
<reference evidence="4" key="1">
    <citation type="journal article" date="2021" name="PeerJ">
        <title>Extensive microbial diversity within the chicken gut microbiome revealed by metagenomics and culture.</title>
        <authorList>
            <person name="Gilroy R."/>
            <person name="Ravi A."/>
            <person name="Getino M."/>
            <person name="Pursley I."/>
            <person name="Horton D.L."/>
            <person name="Alikhan N.F."/>
            <person name="Baker D."/>
            <person name="Gharbi K."/>
            <person name="Hall N."/>
            <person name="Watson M."/>
            <person name="Adriaenssens E.M."/>
            <person name="Foster-Nyarko E."/>
            <person name="Jarju S."/>
            <person name="Secka A."/>
            <person name="Antonio M."/>
            <person name="Oren A."/>
            <person name="Chaudhuri R.R."/>
            <person name="La Ragione R."/>
            <person name="Hildebrand F."/>
            <person name="Pallen M.J."/>
        </authorList>
    </citation>
    <scope>NUCLEOTIDE SEQUENCE</scope>
    <source>
        <strain evidence="4">ChiSjej5B23-15282</strain>
    </source>
</reference>
<dbReference type="InterPro" id="IPR004104">
    <property type="entry name" value="Gfo/Idh/MocA-like_OxRdtase_C"/>
</dbReference>
<dbReference type="InterPro" id="IPR036291">
    <property type="entry name" value="NAD(P)-bd_dom_sf"/>
</dbReference>
<dbReference type="InterPro" id="IPR000683">
    <property type="entry name" value="Gfo/Idh/MocA-like_OxRdtase_N"/>
</dbReference>
<evidence type="ECO:0000313" key="5">
    <source>
        <dbReference type="Proteomes" id="UP000824243"/>
    </source>
</evidence>
<sequence length="413" mass="46889">IMKQLRLGLIGAGERGANCYAPYALKYPAEAKFVCVAEPLEERRNVFADAHGIPQEDRFTDWKELLGKNYELDGLIIATQDRQHYGPAMAAIERGYDILLEKPMAETLEKTQEIVRAAQEKGTLLMVCHVLRYTPFYRAMKKVIDEGKIGDIQTIHHIENIGYWHFAHSYVRGNWRNSSETTPMIVAKCCHDTDIINYLLDGRKCKKISSMGSFSYFRPENAPEGAAERCEDCAHNKTCFYSAYRYLEDRTMHKNLKPVIMRTDDNDRFLKYMLKTQYGRCVFHCDNDAADHQAVIMEYEGGVTASWQASAFTMETIRQTKVMGTKGEIEGCIDDDEFEVRDFATGNITKVHVHTPKTLHSGGDECIMETFTKALRDPESRDLMSSAALSLQGHEMAFAAEESRVNGGKVVEL</sequence>
<evidence type="ECO:0000313" key="4">
    <source>
        <dbReference type="EMBL" id="HIX49473.1"/>
    </source>
</evidence>
<dbReference type="InterPro" id="IPR051450">
    <property type="entry name" value="Gfo/Idh/MocA_Oxidoreductases"/>
</dbReference>
<feature type="non-terminal residue" evidence="4">
    <location>
        <position position="1"/>
    </location>
</feature>
<reference evidence="4" key="2">
    <citation type="submission" date="2021-04" db="EMBL/GenBank/DDBJ databases">
        <authorList>
            <person name="Gilroy R."/>
        </authorList>
    </citation>
    <scope>NUCLEOTIDE SEQUENCE</scope>
    <source>
        <strain evidence="4">ChiSjej5B23-15282</strain>
    </source>
</reference>
<dbReference type="Gene3D" id="3.40.50.720">
    <property type="entry name" value="NAD(P)-binding Rossmann-like Domain"/>
    <property type="match status" value="1"/>
</dbReference>
<gene>
    <name evidence="4" type="ORF">H9981_10785</name>
</gene>
<dbReference type="SUPFAM" id="SSF51735">
    <property type="entry name" value="NAD(P)-binding Rossmann-fold domains"/>
    <property type="match status" value="1"/>
</dbReference>
<comment type="similarity">
    <text evidence="1">Belongs to the Gfo/Idh/MocA family.</text>
</comment>
<name>A0A9D1VZ04_9FIRM</name>
<dbReference type="AlphaFoldDB" id="A0A9D1VZ04"/>
<dbReference type="SUPFAM" id="SSF55347">
    <property type="entry name" value="Glyceraldehyde-3-phosphate dehydrogenase-like, C-terminal domain"/>
    <property type="match status" value="1"/>
</dbReference>
<dbReference type="GO" id="GO:0000166">
    <property type="term" value="F:nucleotide binding"/>
    <property type="evidence" value="ECO:0007669"/>
    <property type="project" value="InterPro"/>
</dbReference>
<dbReference type="PANTHER" id="PTHR43377:SF2">
    <property type="entry name" value="BINDING ROSSMANN FOLD OXIDOREDUCTASE, PUTATIVE (AFU_ORTHOLOGUE AFUA_4G00560)-RELATED"/>
    <property type="match status" value="1"/>
</dbReference>
<evidence type="ECO:0000256" key="1">
    <source>
        <dbReference type="ARBA" id="ARBA00010928"/>
    </source>
</evidence>
<comment type="caution">
    <text evidence="4">The sequence shown here is derived from an EMBL/GenBank/DDBJ whole genome shotgun (WGS) entry which is preliminary data.</text>
</comment>
<accession>A0A9D1VZ04</accession>
<dbReference type="Gene3D" id="3.30.360.10">
    <property type="entry name" value="Dihydrodipicolinate Reductase, domain 2"/>
    <property type="match status" value="1"/>
</dbReference>
<feature type="domain" description="Gfo/Idh/MocA-like oxidoreductase N-terminal" evidence="2">
    <location>
        <begin position="6"/>
        <end position="128"/>
    </location>
</feature>
<evidence type="ECO:0000259" key="3">
    <source>
        <dbReference type="Pfam" id="PF02894"/>
    </source>
</evidence>
<evidence type="ECO:0000259" key="2">
    <source>
        <dbReference type="Pfam" id="PF01408"/>
    </source>
</evidence>
<proteinExistence type="inferred from homology"/>
<dbReference type="Pfam" id="PF02894">
    <property type="entry name" value="GFO_IDH_MocA_C"/>
    <property type="match status" value="1"/>
</dbReference>
<dbReference type="EMBL" id="DXFA01000178">
    <property type="protein sequence ID" value="HIX49473.1"/>
    <property type="molecule type" value="Genomic_DNA"/>
</dbReference>
<dbReference type="Pfam" id="PF01408">
    <property type="entry name" value="GFO_IDH_MocA"/>
    <property type="match status" value="1"/>
</dbReference>
<feature type="domain" description="Gfo/Idh/MocA-like oxidoreductase C-terminal" evidence="3">
    <location>
        <begin position="141"/>
        <end position="342"/>
    </location>
</feature>
<organism evidence="4 5">
    <name type="scientific">Candidatus Mediterraneibacter caccavium</name>
    <dbReference type="NCBI Taxonomy" id="2838661"/>
    <lineage>
        <taxon>Bacteria</taxon>
        <taxon>Bacillati</taxon>
        <taxon>Bacillota</taxon>
        <taxon>Clostridia</taxon>
        <taxon>Lachnospirales</taxon>
        <taxon>Lachnospiraceae</taxon>
        <taxon>Mediterraneibacter</taxon>
    </lineage>
</organism>
<protein>
    <submittedName>
        <fullName evidence="4">Gfo/Idh/MocA family oxidoreductase</fullName>
    </submittedName>
</protein>